<gene>
    <name evidence="3" type="ordered locus">CLOST_0358</name>
</gene>
<name>E3PV08_ACESD</name>
<dbReference type="GO" id="GO:0003824">
    <property type="term" value="F:catalytic activity"/>
    <property type="evidence" value="ECO:0007669"/>
    <property type="project" value="InterPro"/>
</dbReference>
<dbReference type="Pfam" id="PF03328">
    <property type="entry name" value="HpcH_HpaI"/>
    <property type="match status" value="1"/>
</dbReference>
<keyword evidence="4" id="KW-1185">Reference proteome</keyword>
<dbReference type="HOGENOM" id="CLU_087856_0_0_9"/>
<dbReference type="AlphaFoldDB" id="E3PV08"/>
<protein>
    <submittedName>
        <fullName evidence="3">HpcH/HpaI aldolase</fullName>
    </submittedName>
</protein>
<dbReference type="InterPro" id="IPR040442">
    <property type="entry name" value="Pyrv_kinase-like_dom_sf"/>
</dbReference>
<feature type="domain" description="HpcH/HpaI aldolase/citrate lyase" evidence="2">
    <location>
        <begin position="16"/>
        <end position="152"/>
    </location>
</feature>
<dbReference type="KEGG" id="cst:CLOST_0358"/>
<dbReference type="InterPro" id="IPR015813">
    <property type="entry name" value="Pyrv/PenolPyrv_kinase-like_dom"/>
</dbReference>
<evidence type="ECO:0000313" key="3">
    <source>
        <dbReference type="EMBL" id="CBH20488.1"/>
    </source>
</evidence>
<dbReference type="STRING" id="1511.CLOST_0358"/>
<evidence type="ECO:0000313" key="4">
    <source>
        <dbReference type="Proteomes" id="UP000007041"/>
    </source>
</evidence>
<evidence type="ECO:0000259" key="2">
    <source>
        <dbReference type="Pfam" id="PF03328"/>
    </source>
</evidence>
<dbReference type="eggNOG" id="COG2301">
    <property type="taxonomic scope" value="Bacteria"/>
</dbReference>
<dbReference type="SUPFAM" id="SSF51621">
    <property type="entry name" value="Phosphoenolpyruvate/pyruvate domain"/>
    <property type="match status" value="1"/>
</dbReference>
<dbReference type="GO" id="GO:0046872">
    <property type="term" value="F:metal ion binding"/>
    <property type="evidence" value="ECO:0007669"/>
    <property type="project" value="UniProtKB-KW"/>
</dbReference>
<sequence length="275" mass="31752">MELMFITNKVEEAVSAEQAGIDIIFVDLEINGKKERQGHLDTHIADHKIEDIKLIKSKITKSLILVRVNPLYNKTHEEVNIAINYGADIIMLPMFKTENEVKEFIKIVDKRAEVCLLLETPQALSRIKNIIEVKGIDRIHIGLNDLHLGMGLDFMFELLSGGIVEYLSDTIKYKDIKFGFGGIAKIGQGDVPAEIIIGEHYRLNSQSVILSREFREKVIHQDFTNNLIKEIKKIRDIERKIKTWSEIDFARNREEVIERVNEVVSKKQRIYNEKK</sequence>
<proteinExistence type="predicted"/>
<keyword evidence="1" id="KW-0479">Metal-binding</keyword>
<organism evidence="3 4">
    <name type="scientific">Acetoanaerobium sticklandii (strain ATCC 12662 / DSM 519 / JCM 1433 / CCUG 9281 / NCIMB 10654 / HF)</name>
    <name type="common">Clostridium sticklandii</name>
    <dbReference type="NCBI Taxonomy" id="499177"/>
    <lineage>
        <taxon>Bacteria</taxon>
        <taxon>Bacillati</taxon>
        <taxon>Bacillota</taxon>
        <taxon>Clostridia</taxon>
        <taxon>Peptostreptococcales</taxon>
        <taxon>Filifactoraceae</taxon>
        <taxon>Acetoanaerobium</taxon>
    </lineage>
</organism>
<reference evidence="4" key="1">
    <citation type="journal article" date="2010" name="BMC Genomics">
        <title>Clostridium sticklandii, a specialist in amino acid degradation:revisiting its metabolism through its genome sequence.</title>
        <authorList>
            <person name="Fonknechten N."/>
            <person name="Chaussonnerie S."/>
            <person name="Tricot S."/>
            <person name="Lajus A."/>
            <person name="Andreesen J.R."/>
            <person name="Perchat N."/>
            <person name="Pelletier E."/>
            <person name="Gouyvenoux M."/>
            <person name="Barbe V."/>
            <person name="Salanoubat M."/>
            <person name="Le Paslier D."/>
            <person name="Weissenbach J."/>
            <person name="Cohen G.N."/>
            <person name="Kreimeyer A."/>
        </authorList>
    </citation>
    <scope>NUCLEOTIDE SEQUENCE [LARGE SCALE GENOMIC DNA]</scope>
    <source>
        <strain evidence="4">ATCC 12662 / DSM 519 / JCM 1433 / CCUG 9281 / NCIMB 10654 / HF</strain>
    </source>
</reference>
<dbReference type="Gene3D" id="3.20.20.60">
    <property type="entry name" value="Phosphoenolpyruvate-binding domains"/>
    <property type="match status" value="2"/>
</dbReference>
<evidence type="ECO:0000256" key="1">
    <source>
        <dbReference type="ARBA" id="ARBA00022723"/>
    </source>
</evidence>
<dbReference type="InterPro" id="IPR005000">
    <property type="entry name" value="Aldolase/citrate-lyase_domain"/>
</dbReference>
<dbReference type="Proteomes" id="UP000007041">
    <property type="component" value="Chromosome"/>
</dbReference>
<accession>E3PV08</accession>
<dbReference type="BioCyc" id="CSTI499177:GJE9-368-MONOMER"/>
<dbReference type="EMBL" id="FP565809">
    <property type="protein sequence ID" value="CBH20488.1"/>
    <property type="molecule type" value="Genomic_DNA"/>
</dbReference>